<protein>
    <submittedName>
        <fullName evidence="1">Uncharacterized protein</fullName>
    </submittedName>
</protein>
<accession>A0A7S3D1D2</accession>
<name>A0A7S3D1D2_9EUKA</name>
<organism evidence="1">
    <name type="scientific">Palpitomonas bilix</name>
    <dbReference type="NCBI Taxonomy" id="652834"/>
    <lineage>
        <taxon>Eukaryota</taxon>
        <taxon>Eukaryota incertae sedis</taxon>
    </lineage>
</organism>
<sequence>MEGKIAFNSEPVDVMRNGLGHFAVNELQEQHPLVKFLKNGVRGNVRLQIEKEMIRRPAIPGLTKKDISEEIIAGDHVRFGFEDYIGSVDDLEDPVDFHRYMEKNVLKMRVK</sequence>
<dbReference type="EMBL" id="HBIB01009190">
    <property type="protein sequence ID" value="CAE0243584.1"/>
    <property type="molecule type" value="Transcribed_RNA"/>
</dbReference>
<proteinExistence type="predicted"/>
<reference evidence="1" key="1">
    <citation type="submission" date="2021-01" db="EMBL/GenBank/DDBJ databases">
        <authorList>
            <person name="Corre E."/>
            <person name="Pelletier E."/>
            <person name="Niang G."/>
            <person name="Scheremetjew M."/>
            <person name="Finn R."/>
            <person name="Kale V."/>
            <person name="Holt S."/>
            <person name="Cochrane G."/>
            <person name="Meng A."/>
            <person name="Brown T."/>
            <person name="Cohen L."/>
        </authorList>
    </citation>
    <scope>NUCLEOTIDE SEQUENCE</scope>
    <source>
        <strain evidence="1">NIES-2562</strain>
    </source>
</reference>
<dbReference type="Pfam" id="PF05348">
    <property type="entry name" value="UMP1"/>
    <property type="match status" value="1"/>
</dbReference>
<gene>
    <name evidence="1" type="ORF">PBIL07802_LOCUS5752</name>
</gene>
<dbReference type="AlphaFoldDB" id="A0A7S3D1D2"/>
<evidence type="ECO:0000313" key="1">
    <source>
        <dbReference type="EMBL" id="CAE0243584.1"/>
    </source>
</evidence>